<protein>
    <submittedName>
        <fullName evidence="1">Uncharacterized protein</fullName>
    </submittedName>
</protein>
<reference evidence="1" key="1">
    <citation type="journal article" date="2017" name="Science">
        <title>Giant viruses with an expanded complement of translation system components.</title>
        <authorList>
            <person name="Schulz F."/>
            <person name="Yutin N."/>
            <person name="Ivanova N.N."/>
            <person name="Ortega D.R."/>
            <person name="Lee T.K."/>
            <person name="Vierheilig J."/>
            <person name="Daims H."/>
            <person name="Horn M."/>
            <person name="Wagner M."/>
            <person name="Jensen G.J."/>
            <person name="Kyrpides N.C."/>
            <person name="Koonin E.V."/>
            <person name="Woyke T."/>
        </authorList>
    </citation>
    <scope>NUCLEOTIDE SEQUENCE</scope>
    <source>
        <strain evidence="1">KNV1</strain>
    </source>
</reference>
<organism evidence="1">
    <name type="scientific">Klosneuvirus KNV1</name>
    <dbReference type="NCBI Taxonomy" id="1977640"/>
    <lineage>
        <taxon>Viruses</taxon>
        <taxon>Varidnaviria</taxon>
        <taxon>Bamfordvirae</taxon>
        <taxon>Nucleocytoviricota</taxon>
        <taxon>Megaviricetes</taxon>
        <taxon>Imitervirales</taxon>
        <taxon>Mimiviridae</taxon>
        <taxon>Klosneuvirinae</taxon>
        <taxon>Klosneuvirus</taxon>
    </lineage>
</organism>
<accession>A0A1V0SK82</accession>
<gene>
    <name evidence="1" type="ORF">Klosneuvirus_3_261</name>
</gene>
<sequence>MVLVIALALTVSSKEKRITKNSFMNKAETNFKYNGISREKINQFFQLNQKVCQP</sequence>
<name>A0A1V0SK82_9VIRU</name>
<proteinExistence type="predicted"/>
<evidence type="ECO:0000313" key="1">
    <source>
        <dbReference type="EMBL" id="ARF12126.1"/>
    </source>
</evidence>
<dbReference type="EMBL" id="KY684110">
    <property type="protein sequence ID" value="ARF12126.1"/>
    <property type="molecule type" value="Genomic_DNA"/>
</dbReference>